<proteinExistence type="predicted"/>
<gene>
    <name evidence="1" type="ORF">TTHERM_00038880</name>
</gene>
<dbReference type="OrthoDB" id="324981at2759"/>
<dbReference type="InParanoid" id="Q22M31"/>
<dbReference type="RefSeq" id="XP_977189.2">
    <property type="nucleotide sequence ID" value="XM_972096.2"/>
</dbReference>
<reference evidence="2" key="1">
    <citation type="journal article" date="2006" name="PLoS Biol.">
        <title>Macronuclear genome sequence of the ciliate Tetrahymena thermophila, a model eukaryote.</title>
        <authorList>
            <person name="Eisen J.A."/>
            <person name="Coyne R.S."/>
            <person name="Wu M."/>
            <person name="Wu D."/>
            <person name="Thiagarajan M."/>
            <person name="Wortman J.R."/>
            <person name="Badger J.H."/>
            <person name="Ren Q."/>
            <person name="Amedeo P."/>
            <person name="Jones K.M."/>
            <person name="Tallon L.J."/>
            <person name="Delcher A.L."/>
            <person name="Salzberg S.L."/>
            <person name="Silva J.C."/>
            <person name="Haas B.J."/>
            <person name="Majoros W.H."/>
            <person name="Farzad M."/>
            <person name="Carlton J.M."/>
            <person name="Smith R.K. Jr."/>
            <person name="Garg J."/>
            <person name="Pearlman R.E."/>
            <person name="Karrer K.M."/>
            <person name="Sun L."/>
            <person name="Manning G."/>
            <person name="Elde N.C."/>
            <person name="Turkewitz A.P."/>
            <person name="Asai D.J."/>
            <person name="Wilkes D.E."/>
            <person name="Wang Y."/>
            <person name="Cai H."/>
            <person name="Collins K."/>
            <person name="Stewart B.A."/>
            <person name="Lee S.R."/>
            <person name="Wilamowska K."/>
            <person name="Weinberg Z."/>
            <person name="Ruzzo W.L."/>
            <person name="Wloga D."/>
            <person name="Gaertig J."/>
            <person name="Frankel J."/>
            <person name="Tsao C.-C."/>
            <person name="Gorovsky M.A."/>
            <person name="Keeling P.J."/>
            <person name="Waller R.F."/>
            <person name="Patron N.J."/>
            <person name="Cherry J.M."/>
            <person name="Stover N.A."/>
            <person name="Krieger C.J."/>
            <person name="del Toro C."/>
            <person name="Ryder H.F."/>
            <person name="Williamson S.C."/>
            <person name="Barbeau R.A."/>
            <person name="Hamilton E.P."/>
            <person name="Orias E."/>
        </authorList>
    </citation>
    <scope>NUCLEOTIDE SEQUENCE [LARGE SCALE GENOMIC DNA]</scope>
    <source>
        <strain evidence="2">SB210</strain>
    </source>
</reference>
<dbReference type="HOGENOM" id="CLU_724609_0_0_1"/>
<sequence length="460" mass="49944">MKGKNGLVRLKFILKIQRAIIVGQYKNPQKIIKSIRLKLNILCNIYVSVNQKTEIIKNKNKKINQIEYFICSPFSMRNLSVLLILGLIISQVYCGCAYTNGYGQYSGSCYNNCQDFAKLSDAFAACDASNNCGGVSYSYKSIGGSAATNAIGNGWGYQLRASKTGSKSPNKENSWLKSTCPDPQTTFDPCDYTQGQGVFLGGCNQNCKDFSNLNDALAACRADSSCGGVTFSRKDIGGGAATNAFDGVWGFQLRAGTTFQLSPNGENSWVKSKCPVQQVQGTYCNYSKQSYQTFASLIQAASYASESLALAACDSRSDCVGVLQSQGTFYLATGSSSPSANNSVAYTRGTCNVVANPILFSGCNFTGDQVQITQDISKIDLSKYKSLYVPAGKYVRFYSQENYKGSSNDNKNSIYCQGSGLVSAFIQTAHSYGKSYETSIQVRDLFTANKISRKLKPNQN</sequence>
<evidence type="ECO:0000313" key="1">
    <source>
        <dbReference type="EMBL" id="EAR86463.2"/>
    </source>
</evidence>
<dbReference type="SUPFAM" id="SSF49695">
    <property type="entry name" value="gamma-Crystallin-like"/>
    <property type="match status" value="1"/>
</dbReference>
<evidence type="ECO:0000313" key="2">
    <source>
        <dbReference type="Proteomes" id="UP000009168"/>
    </source>
</evidence>
<dbReference type="InterPro" id="IPR011024">
    <property type="entry name" value="G_crystallin-like"/>
</dbReference>
<protein>
    <submittedName>
        <fullName evidence="1">Carboxy-terminal crystallin fold protein 9p</fullName>
    </submittedName>
</protein>
<dbReference type="AlphaFoldDB" id="Q22M31"/>
<dbReference type="Gene3D" id="2.60.20.10">
    <property type="entry name" value="Crystallins"/>
    <property type="match status" value="1"/>
</dbReference>
<dbReference type="KEGG" id="tet:TTHERM_00038880"/>
<name>Q22M31_TETTS</name>
<accession>Q22M31</accession>
<dbReference type="GeneID" id="7840525"/>
<keyword evidence="2" id="KW-1185">Reference proteome</keyword>
<dbReference type="EMBL" id="GG662720">
    <property type="protein sequence ID" value="EAR86463.2"/>
    <property type="molecule type" value="Genomic_DNA"/>
</dbReference>
<dbReference type="Proteomes" id="UP000009168">
    <property type="component" value="Unassembled WGS sequence"/>
</dbReference>
<organism evidence="1 2">
    <name type="scientific">Tetrahymena thermophila (strain SB210)</name>
    <dbReference type="NCBI Taxonomy" id="312017"/>
    <lineage>
        <taxon>Eukaryota</taxon>
        <taxon>Sar</taxon>
        <taxon>Alveolata</taxon>
        <taxon>Ciliophora</taxon>
        <taxon>Intramacronucleata</taxon>
        <taxon>Oligohymenophorea</taxon>
        <taxon>Hymenostomatida</taxon>
        <taxon>Tetrahymenina</taxon>
        <taxon>Tetrahymenidae</taxon>
        <taxon>Tetrahymena</taxon>
    </lineage>
</organism>